<evidence type="ECO:0000313" key="3">
    <source>
        <dbReference type="EMBL" id="QFQ01534.1"/>
    </source>
</evidence>
<name>A0A5J6Z3H6_9CORY</name>
<gene>
    <name evidence="3" type="ORF">CUROG_00650</name>
</gene>
<dbReference type="AlphaFoldDB" id="A0A5J6Z3H6"/>
<dbReference type="RefSeq" id="WP_236640575.1">
    <property type="nucleotide sequence ID" value="NZ_CP045032.1"/>
</dbReference>
<proteinExistence type="predicted"/>
<evidence type="ECO:0000259" key="2">
    <source>
        <dbReference type="Pfam" id="PF10593"/>
    </source>
</evidence>
<dbReference type="EMBL" id="CP045032">
    <property type="protein sequence ID" value="QFQ01534.1"/>
    <property type="molecule type" value="Genomic_DNA"/>
</dbReference>
<accession>A0A5J6Z3H6</accession>
<feature type="coiled-coil region" evidence="1">
    <location>
        <begin position="882"/>
        <end position="909"/>
    </location>
</feature>
<keyword evidence="4" id="KW-1185">Reference proteome</keyword>
<keyword evidence="1" id="KW-0175">Coiled coil</keyword>
<evidence type="ECO:0000313" key="4">
    <source>
        <dbReference type="Proteomes" id="UP000326711"/>
    </source>
</evidence>
<reference evidence="4" key="1">
    <citation type="submission" date="2019-10" db="EMBL/GenBank/DDBJ databases">
        <title>Complete genome sequence of Corynebacterium urogenitalis DSM 108747, isolated from the genital tract of a cow.</title>
        <authorList>
            <person name="Ruckert C."/>
            <person name="Ballas P."/>
            <person name="Wagener K."/>
            <person name="Drillich M."/>
            <person name="Kaempfer P."/>
            <person name="Busse H.-J."/>
            <person name="Ehling-Schulz M."/>
        </authorList>
    </citation>
    <scope>NUCLEOTIDE SEQUENCE [LARGE SCALE GENOMIC DNA]</scope>
    <source>
        <strain evidence="4">LMM 1652</strain>
    </source>
</reference>
<organism evidence="3 4">
    <name type="scientific">Corynebacterium urogenitale</name>
    <dbReference type="NCBI Taxonomy" id="2487892"/>
    <lineage>
        <taxon>Bacteria</taxon>
        <taxon>Bacillati</taxon>
        <taxon>Actinomycetota</taxon>
        <taxon>Actinomycetes</taxon>
        <taxon>Mycobacteriales</taxon>
        <taxon>Corynebacteriaceae</taxon>
        <taxon>Corynebacterium</taxon>
    </lineage>
</organism>
<dbReference type="InterPro" id="IPR018310">
    <property type="entry name" value="Put_endonuclease_Z1-dom"/>
</dbReference>
<feature type="domain" description="Putative endonuclease Z1" evidence="2">
    <location>
        <begin position="394"/>
        <end position="610"/>
    </location>
</feature>
<evidence type="ECO:0000256" key="1">
    <source>
        <dbReference type="SAM" id="Coils"/>
    </source>
</evidence>
<dbReference type="Pfam" id="PF10593">
    <property type="entry name" value="Z1"/>
    <property type="match status" value="1"/>
</dbReference>
<dbReference type="KEGG" id="cuo:CUROG_00650"/>
<dbReference type="Proteomes" id="UP000326711">
    <property type="component" value="Chromosome"/>
</dbReference>
<protein>
    <submittedName>
        <fullName evidence="3">Z1 domain protein</fullName>
    </submittedName>
</protein>
<sequence length="910" mass="103698">MNIPGYEEYSAEEMEDWIAEARDSLRGSMHTNKATLDQAFEILSKTRAWRRDRPILEEAKRRIWKTISELRTPTDIVTIAKDSAAWNAWYEGPDPKNDVFWPPVFNGIKSKLGASTASSIDNSSSKVVAEAGYPSAPSLRTRGLVVGYVQSGKTTNFMSVIAKAADEGYRLIVVLSGMLNNLRKQTQDRLYEDLMSKTETHWTMLTTSKQDFDQTINAALLAKRDTRMIAVVKKNSRRLNKLNDWLDGASQHLGSETFPILVIDDEADQASINVMSSLKQKNEISAINAQIRTLLKRQRTSYIGYTATPFANILIDPNERDDLYPKDFIMMLPRPKGYFGAEEIFGREPLLNESIEDADSKIIDAVNFVPEEDEAIVRPPSREIENWEPEMVSSLREAIQWFVLATAARWCRGQADKHSSMLIHTSPRTYAHERLADVVEPEIALMRRRVQEHDFLSELEQMWDREMSKNPQFEHEDFDALKPHIADVLSSTKLIVDNGLSDKRLDYERETQTVIAIGGNTLARGLTLEGLCCSYFVRISRTYDTLMQMGRWFGFRNGYEDLVRIWMPELLYNWYKDLATVEADLRREIGRLEYEGLDPISFKVKIRTHEALQVTSSAKMRKTQAANMSFANQRIQTILFEEKNRDFLRHNFDAVKDFLKSIQRPGKQIRRRNGSFIIEDVPTEAILKLMDDYRFAAATENQATRWELLSKYIQKESALQSLRGWNVSVFGQSKTIGSQVDLGLPRPVNTIRRTKISSSQLGLANINTLVGPTDRINDLDIDDEQRSQIHKQLKDCEHKYSPDSILISAHERFAGRGIGHLGIYVIDAKSAPDVETPLELAKNPSRVRRALNAEEHVVGLGFFMPASETDAGVEYISGVDSKTLTEQEKQEVEAVANELFEEIEDSNEDL</sequence>